<dbReference type="GO" id="GO:0016787">
    <property type="term" value="F:hydrolase activity"/>
    <property type="evidence" value="ECO:0007669"/>
    <property type="project" value="UniProtKB-KW"/>
</dbReference>
<proteinExistence type="predicted"/>
<dbReference type="InterPro" id="IPR052907">
    <property type="entry name" value="Beta-lactamase/esterase"/>
</dbReference>
<feature type="region of interest" description="Disordered" evidence="1">
    <location>
        <begin position="216"/>
        <end position="235"/>
    </location>
</feature>
<accession>A0ABT5WT22</accession>
<dbReference type="Pfam" id="PF00144">
    <property type="entry name" value="Beta-lactamase"/>
    <property type="match status" value="1"/>
</dbReference>
<feature type="compositionally biased region" description="Low complexity" evidence="1">
    <location>
        <begin position="216"/>
        <end position="229"/>
    </location>
</feature>
<evidence type="ECO:0000313" key="4">
    <source>
        <dbReference type="Proteomes" id="UP001216253"/>
    </source>
</evidence>
<dbReference type="Gene3D" id="3.40.710.10">
    <property type="entry name" value="DD-peptidase/beta-lactamase superfamily"/>
    <property type="match status" value="1"/>
</dbReference>
<dbReference type="EMBL" id="JARESE010000038">
    <property type="protein sequence ID" value="MDE8652422.1"/>
    <property type="molecule type" value="Genomic_DNA"/>
</dbReference>
<dbReference type="InterPro" id="IPR012338">
    <property type="entry name" value="Beta-lactam/transpept-like"/>
</dbReference>
<gene>
    <name evidence="3" type="ORF">PYV00_11985</name>
</gene>
<comment type="caution">
    <text evidence="3">The sequence shown here is derived from an EMBL/GenBank/DDBJ whole genome shotgun (WGS) entry which is preliminary data.</text>
</comment>
<name>A0ABT5WT22_9SPHN</name>
<dbReference type="InterPro" id="IPR001466">
    <property type="entry name" value="Beta-lactam-related"/>
</dbReference>
<organism evidence="3 4">
    <name type="scientific">Novosphingobium album</name>
    <name type="common">ex Liu et al. 2023</name>
    <dbReference type="NCBI Taxonomy" id="3031130"/>
    <lineage>
        <taxon>Bacteria</taxon>
        <taxon>Pseudomonadati</taxon>
        <taxon>Pseudomonadota</taxon>
        <taxon>Alphaproteobacteria</taxon>
        <taxon>Sphingomonadales</taxon>
        <taxon>Sphingomonadaceae</taxon>
        <taxon>Novosphingobium</taxon>
    </lineage>
</organism>
<evidence type="ECO:0000313" key="3">
    <source>
        <dbReference type="EMBL" id="MDE8652422.1"/>
    </source>
</evidence>
<dbReference type="SUPFAM" id="SSF56601">
    <property type="entry name" value="beta-lactamase/transpeptidase-like"/>
    <property type="match status" value="1"/>
</dbReference>
<dbReference type="RefSeq" id="WP_275228506.1">
    <property type="nucleotide sequence ID" value="NZ_JARESE010000038.1"/>
</dbReference>
<dbReference type="PANTHER" id="PTHR43319:SF3">
    <property type="entry name" value="BETA-LACTAMASE-RELATED DOMAIN-CONTAINING PROTEIN"/>
    <property type="match status" value="1"/>
</dbReference>
<keyword evidence="3" id="KW-0378">Hydrolase</keyword>
<dbReference type="Proteomes" id="UP001216253">
    <property type="component" value="Unassembled WGS sequence"/>
</dbReference>
<dbReference type="PANTHER" id="PTHR43319">
    <property type="entry name" value="BETA-LACTAMASE-RELATED"/>
    <property type="match status" value="1"/>
</dbReference>
<keyword evidence="4" id="KW-1185">Reference proteome</keyword>
<sequence>MTQLKGFCDPRFRAAGDLFARNIRSGQETGASLHVTIDGEDVIDLWGGWHDREHSAPWNEHTIVNVFSASKTVASLAVLLLVERGALDLDAPVATYWPEFAQNGKERALVQHILAHTVGLPAWEPPFGIADAYDTASSTARLAAQAPWWEPGARGSYHASSFGHLVSELVLRVSGRRLSQYIADEIAGPLDADFYLGLPDTLFDRVATVYPAPVEAAPSASKSAPQPTADPVTPDPLAAEREIRARTRQGSFSGQKRDPLALFNSPEWRQSELAGSSGHANARGLGRVMTVLANGGSSHGVKLLSDATIARIFEEQFAGIDGYYLKPIRWGIGYALAPLEHKEKGPLPFLRPGPRTCYWYGAGGSLSIADVERGVTLTYAMNQCQAGRGSLNAGYYDAVYDSL</sequence>
<feature type="domain" description="Beta-lactamase-related" evidence="2">
    <location>
        <begin position="19"/>
        <end position="385"/>
    </location>
</feature>
<protein>
    <submittedName>
        <fullName evidence="3">Serine hydrolase</fullName>
    </submittedName>
</protein>
<evidence type="ECO:0000259" key="2">
    <source>
        <dbReference type="Pfam" id="PF00144"/>
    </source>
</evidence>
<reference evidence="3 4" key="1">
    <citation type="submission" date="2023-03" db="EMBL/GenBank/DDBJ databases">
        <title>NovoSphingobium album sp. nov. isolated from polycyclic aromatic hydrocarbons- and heavy-metal polluted soil.</title>
        <authorList>
            <person name="Liu Z."/>
            <person name="Wang K."/>
        </authorList>
    </citation>
    <scope>NUCLEOTIDE SEQUENCE [LARGE SCALE GENOMIC DNA]</scope>
    <source>
        <strain evidence="3 4">H3SJ31-1</strain>
    </source>
</reference>
<evidence type="ECO:0000256" key="1">
    <source>
        <dbReference type="SAM" id="MobiDB-lite"/>
    </source>
</evidence>